<sequence>MLIVGLIAGVSATASAGGYSSFNPKDDVNNPAEFAKEFRNFYYKNFPQIPHDKYNIGVYAFDKDSYAQYQDMMQFPPQDDFIAKGKKLWEDYRLPNGKPLSSCVGDAKGLRAKYPYFNPKDGKVHNLELDLINCQLNAGVPKDESWESKKGYNDLVAVSAYLASESRGMKVNVQIPNDPRAVKAFNDGKEMWFRKTGQLNLSCADCHMYHATQRIRAETLHTGIGNTTSFPVFRYSKQKMFTLDKRLKGCMRDTRTIPFKAYSSHYLDLEYFLAYIDNGLEINGPGLRK</sequence>
<keyword evidence="21" id="KW-1185">Reference proteome</keyword>
<dbReference type="GO" id="GO:0070069">
    <property type="term" value="C:cytochrome complex"/>
    <property type="evidence" value="ECO:0007669"/>
    <property type="project" value="InterPro"/>
</dbReference>
<evidence type="ECO:0000256" key="12">
    <source>
        <dbReference type="ARBA" id="ARBA00048077"/>
    </source>
</evidence>
<feature type="binding site" description="covalent" evidence="16">
    <location>
        <position position="103"/>
    </location>
    <ligand>
        <name>heme c</name>
        <dbReference type="ChEBI" id="CHEBI:61717"/>
        <label>1</label>
    </ligand>
</feature>
<feature type="active site" description="Cysteine persulfide intermediate" evidence="15">
    <location>
        <position position="250"/>
    </location>
</feature>
<dbReference type="InterPro" id="IPR009056">
    <property type="entry name" value="Cyt_c-like_dom"/>
</dbReference>
<evidence type="ECO:0000256" key="3">
    <source>
        <dbReference type="ARBA" id="ARBA00022448"/>
    </source>
</evidence>
<keyword evidence="6 14" id="KW-0479">Metal-binding</keyword>
<dbReference type="STRING" id="1860122.A9404_05555"/>
<dbReference type="Gene3D" id="1.10.760.10">
    <property type="entry name" value="Cytochrome c-like domain"/>
    <property type="match status" value="2"/>
</dbReference>
<feature type="binding site" description="covalent" evidence="16">
    <location>
        <position position="206"/>
    </location>
    <ligand>
        <name>heme c</name>
        <dbReference type="ChEBI" id="CHEBI:61717"/>
        <label>2</label>
    </ligand>
</feature>
<comment type="subcellular location">
    <subcellularLocation>
        <location evidence="1 14">Periplasm</location>
    </subcellularLocation>
</comment>
<evidence type="ECO:0000256" key="14">
    <source>
        <dbReference type="PIRNR" id="PIRNR038455"/>
    </source>
</evidence>
<accession>A0A191ZGA5</accession>
<feature type="binding site" description="covalent" evidence="16">
    <location>
        <position position="203"/>
    </location>
    <ligand>
        <name>heme c</name>
        <dbReference type="ChEBI" id="CHEBI:61717"/>
        <label>2</label>
    </ligand>
</feature>
<evidence type="ECO:0000256" key="11">
    <source>
        <dbReference type="ARBA" id="ARBA00025746"/>
    </source>
</evidence>
<name>A0A191ZGA5_9GAMM</name>
<dbReference type="InterPro" id="IPR025710">
    <property type="entry name" value="SoxA"/>
</dbReference>
<reference evidence="20 21" key="1">
    <citation type="submission" date="2016-06" db="EMBL/GenBank/DDBJ databases">
        <title>Insight into the functional genes involving in sulfur oxidation in Pearl River water.</title>
        <authorList>
            <person name="Luo J."/>
            <person name="Tan X."/>
            <person name="Lin W."/>
        </authorList>
    </citation>
    <scope>NUCLEOTIDE SEQUENCE [LARGE SCALE GENOMIC DNA]</scope>
    <source>
        <strain evidence="20 21">LS2</strain>
    </source>
</reference>
<comment type="subunit">
    <text evidence="2 14">Heterodimer of SoxA and SoxX.</text>
</comment>
<keyword evidence="10 14" id="KW-0408">Iron</keyword>
<organism evidence="20 21">
    <name type="scientific">Halothiobacillus diazotrophicus</name>
    <dbReference type="NCBI Taxonomy" id="1860122"/>
    <lineage>
        <taxon>Bacteria</taxon>
        <taxon>Pseudomonadati</taxon>
        <taxon>Pseudomonadota</taxon>
        <taxon>Gammaproteobacteria</taxon>
        <taxon>Chromatiales</taxon>
        <taxon>Halothiobacillaceae</taxon>
        <taxon>Halothiobacillus</taxon>
    </lineage>
</organism>
<keyword evidence="7 18" id="KW-0732">Signal</keyword>
<keyword evidence="4 14" id="KW-0349">Heme</keyword>
<dbReference type="KEGG" id="haz:A9404_05555"/>
<evidence type="ECO:0000256" key="7">
    <source>
        <dbReference type="ARBA" id="ARBA00022729"/>
    </source>
</evidence>
<feature type="signal peptide" evidence="18">
    <location>
        <begin position="1"/>
        <end position="16"/>
    </location>
</feature>
<dbReference type="EMBL" id="CP016027">
    <property type="protein sequence ID" value="ANJ66916.1"/>
    <property type="molecule type" value="Genomic_DNA"/>
</dbReference>
<evidence type="ECO:0000256" key="1">
    <source>
        <dbReference type="ARBA" id="ARBA00004418"/>
    </source>
</evidence>
<dbReference type="SUPFAM" id="SSF46626">
    <property type="entry name" value="Cytochrome c"/>
    <property type="match status" value="2"/>
</dbReference>
<evidence type="ECO:0000256" key="5">
    <source>
        <dbReference type="ARBA" id="ARBA00022679"/>
    </source>
</evidence>
<evidence type="ECO:0000256" key="9">
    <source>
        <dbReference type="ARBA" id="ARBA00022982"/>
    </source>
</evidence>
<comment type="similarity">
    <text evidence="11 14">Belongs to the SoxA family.</text>
</comment>
<dbReference type="InterPro" id="IPR036909">
    <property type="entry name" value="Cyt_c-like_dom_sf"/>
</dbReference>
<evidence type="ECO:0000313" key="20">
    <source>
        <dbReference type="EMBL" id="ANJ66916.1"/>
    </source>
</evidence>
<dbReference type="Proteomes" id="UP000078596">
    <property type="component" value="Chromosome"/>
</dbReference>
<comment type="function">
    <text evidence="14">C-type monoheme cytochrome, which is part of the SoxAX cytochrome complex involved in sulfur oxidation. The SoxAX complex catalyzes the formation of a heterodisulfide bond between the conserved cysteine residue on a sulfur carrier SoxYZ complex subunit SoxY and thiosulfate or other inorganic sulfur substrates. This leads to the intermediary formation of conspicuous sulfur globules inside of the cells.</text>
</comment>
<dbReference type="GO" id="GO:0020037">
    <property type="term" value="F:heme binding"/>
    <property type="evidence" value="ECO:0007669"/>
    <property type="project" value="InterPro"/>
</dbReference>
<feature type="binding site" description="axial binding residue" evidence="17">
    <location>
        <position position="134"/>
    </location>
    <ligand>
        <name>heme c</name>
        <dbReference type="ChEBI" id="CHEBI:61717"/>
        <label>1</label>
    </ligand>
    <ligandPart>
        <name>Fe</name>
        <dbReference type="ChEBI" id="CHEBI:18248"/>
    </ligandPart>
</feature>
<comment type="cofactor">
    <cofactor evidence="14">
        <name>heme</name>
        <dbReference type="ChEBI" id="CHEBI:30413"/>
    </cofactor>
    <text evidence="14">Binds 1 heme group per subunit.</text>
</comment>
<evidence type="ECO:0000256" key="10">
    <source>
        <dbReference type="ARBA" id="ARBA00023004"/>
    </source>
</evidence>
<comment type="catalytic activity">
    <reaction evidence="13 14">
        <text>S-sulfanyl-L-cysteinyl-[SoxY protein] + thiosulfate + 2 Fe(III)-[cytochrome c] = S-(2-sulfodisulfanyl)-L-cysteinyl-[SoxY protein] + 2 Fe(II)-[cytochrome c] + 2 H(+)</text>
        <dbReference type="Rhea" id="RHEA:51224"/>
        <dbReference type="Rhea" id="RHEA-COMP:10350"/>
        <dbReference type="Rhea" id="RHEA-COMP:14399"/>
        <dbReference type="Rhea" id="RHEA-COMP:14689"/>
        <dbReference type="Rhea" id="RHEA-COMP:14690"/>
        <dbReference type="ChEBI" id="CHEBI:15378"/>
        <dbReference type="ChEBI" id="CHEBI:29033"/>
        <dbReference type="ChEBI" id="CHEBI:29034"/>
        <dbReference type="ChEBI" id="CHEBI:33542"/>
        <dbReference type="ChEBI" id="CHEBI:61963"/>
        <dbReference type="ChEBI" id="CHEBI:140664"/>
        <dbReference type="EC" id="2.8.5.2"/>
    </reaction>
</comment>
<feature type="domain" description="Cytochrome c" evidence="19">
    <location>
        <begin position="84"/>
        <end position="171"/>
    </location>
</feature>
<evidence type="ECO:0000256" key="2">
    <source>
        <dbReference type="ARBA" id="ARBA00011530"/>
    </source>
</evidence>
<evidence type="ECO:0000256" key="4">
    <source>
        <dbReference type="ARBA" id="ARBA00022617"/>
    </source>
</evidence>
<keyword evidence="9 14" id="KW-0249">Electron transport</keyword>
<dbReference type="EC" id="2.8.5.2" evidence="14"/>
<feature type="chain" id="PRO_5008250359" description="SoxAX cytochrome complex subunit A" evidence="18">
    <location>
        <begin position="17"/>
        <end position="289"/>
    </location>
</feature>
<dbReference type="GO" id="GO:0019417">
    <property type="term" value="P:sulfur oxidation"/>
    <property type="evidence" value="ECO:0007669"/>
    <property type="project" value="InterPro"/>
</dbReference>
<feature type="binding site" description="axial binding residue" evidence="17">
    <location>
        <position position="207"/>
    </location>
    <ligand>
        <name>heme c</name>
        <dbReference type="ChEBI" id="CHEBI:61717"/>
        <label>2</label>
    </ligand>
    <ligandPart>
        <name>Fe</name>
        <dbReference type="ChEBI" id="CHEBI:18248"/>
    </ligandPart>
</feature>
<feature type="binding site" description="axial binding residue" evidence="17">
    <location>
        <position position="250"/>
    </location>
    <ligand>
        <name>heme c</name>
        <dbReference type="ChEBI" id="CHEBI:61717"/>
        <label>2</label>
    </ligand>
    <ligandPart>
        <name>Fe</name>
        <dbReference type="ChEBI" id="CHEBI:18248"/>
    </ligandPart>
</feature>
<gene>
    <name evidence="20" type="ORF">A9404_05555</name>
</gene>
<evidence type="ECO:0000256" key="17">
    <source>
        <dbReference type="PIRSR" id="PIRSR038455-3"/>
    </source>
</evidence>
<evidence type="ECO:0000256" key="8">
    <source>
        <dbReference type="ARBA" id="ARBA00022764"/>
    </source>
</evidence>
<evidence type="ECO:0000256" key="18">
    <source>
        <dbReference type="SAM" id="SignalP"/>
    </source>
</evidence>
<dbReference type="GO" id="GO:0016740">
    <property type="term" value="F:transferase activity"/>
    <property type="evidence" value="ECO:0007669"/>
    <property type="project" value="UniProtKB-KW"/>
</dbReference>
<dbReference type="NCBIfam" id="TIGR04484">
    <property type="entry name" value="thiosulf_SoxA"/>
    <property type="match status" value="1"/>
</dbReference>
<keyword evidence="8 14" id="KW-0574">Periplasm</keyword>
<dbReference type="GO" id="GO:0009055">
    <property type="term" value="F:electron transfer activity"/>
    <property type="evidence" value="ECO:0007669"/>
    <property type="project" value="InterPro"/>
</dbReference>
<evidence type="ECO:0000256" key="6">
    <source>
        <dbReference type="ARBA" id="ARBA00022723"/>
    </source>
</evidence>
<evidence type="ECO:0000256" key="13">
    <source>
        <dbReference type="ARBA" id="ARBA00048423"/>
    </source>
</evidence>
<keyword evidence="3 14" id="KW-0813">Transport</keyword>
<proteinExistence type="inferred from homology"/>
<dbReference type="PIRSF" id="PIRSF038455">
    <property type="entry name" value="SoxA"/>
    <property type="match status" value="1"/>
</dbReference>
<dbReference type="Pfam" id="PF21342">
    <property type="entry name" value="SoxA-TsdA_cyt-c"/>
    <property type="match status" value="2"/>
</dbReference>
<comment type="cofactor">
    <cofactor evidence="16">
        <name>heme</name>
        <dbReference type="ChEBI" id="CHEBI:30413"/>
    </cofactor>
    <text evidence="16">Binds 2 heme groups per subunit.</text>
</comment>
<dbReference type="GO" id="GO:0042597">
    <property type="term" value="C:periplasmic space"/>
    <property type="evidence" value="ECO:0007669"/>
    <property type="project" value="UniProtKB-SubCell"/>
</dbReference>
<evidence type="ECO:0000259" key="19">
    <source>
        <dbReference type="Pfam" id="PF21342"/>
    </source>
</evidence>
<dbReference type="GO" id="GO:0016669">
    <property type="term" value="F:oxidoreductase activity, acting on a sulfur group of donors, cytochrome as acceptor"/>
    <property type="evidence" value="ECO:0007669"/>
    <property type="project" value="InterPro"/>
</dbReference>
<feature type="domain" description="Cytochrome c" evidence="19">
    <location>
        <begin position="187"/>
        <end position="279"/>
    </location>
</feature>
<feature type="binding site" evidence="16">
    <location>
        <position position="246"/>
    </location>
    <ligand>
        <name>substrate</name>
    </ligand>
</feature>
<dbReference type="GO" id="GO:0046872">
    <property type="term" value="F:metal ion binding"/>
    <property type="evidence" value="ECO:0007669"/>
    <property type="project" value="UniProtKB-KW"/>
</dbReference>
<comment type="catalytic activity">
    <reaction evidence="12 14">
        <text>L-cysteinyl-[SoxY protein] + thiosulfate + 2 Fe(III)-[cytochrome c] = S-sulfosulfanyl-L-cysteinyl-[SoxY protein] + 2 Fe(II)-[cytochrome c] + 2 H(+)</text>
        <dbReference type="Rhea" id="RHEA:56720"/>
        <dbReference type="Rhea" id="RHEA-COMP:10350"/>
        <dbReference type="Rhea" id="RHEA-COMP:14328"/>
        <dbReference type="Rhea" id="RHEA-COMP:14399"/>
        <dbReference type="Rhea" id="RHEA-COMP:14691"/>
        <dbReference type="ChEBI" id="CHEBI:15378"/>
        <dbReference type="ChEBI" id="CHEBI:29033"/>
        <dbReference type="ChEBI" id="CHEBI:29034"/>
        <dbReference type="ChEBI" id="CHEBI:29950"/>
        <dbReference type="ChEBI" id="CHEBI:33542"/>
        <dbReference type="ChEBI" id="CHEBI:139321"/>
        <dbReference type="EC" id="2.8.5.2"/>
    </reaction>
</comment>
<keyword evidence="5 14" id="KW-0808">Transferase</keyword>
<evidence type="ECO:0000256" key="16">
    <source>
        <dbReference type="PIRSR" id="PIRSR038455-2"/>
    </source>
</evidence>
<dbReference type="AlphaFoldDB" id="A0A191ZGA5"/>
<evidence type="ECO:0000313" key="21">
    <source>
        <dbReference type="Proteomes" id="UP000078596"/>
    </source>
</evidence>
<evidence type="ECO:0000256" key="15">
    <source>
        <dbReference type="PIRSR" id="PIRSR038455-1"/>
    </source>
</evidence>
<protein>
    <recommendedName>
        <fullName evidence="14">SoxAX cytochrome complex subunit A</fullName>
        <ecNumber evidence="14">2.8.5.2</ecNumber>
    </recommendedName>
    <alternativeName>
        <fullName evidence="14">Protein SoxA</fullName>
    </alternativeName>
    <alternativeName>
        <fullName evidence="14">Sulfur oxidizing protein A</fullName>
    </alternativeName>
    <alternativeName>
        <fullName evidence="14">Thiosulfate-oxidizing multienzyme system protein SoxA</fullName>
    </alternativeName>
</protein>